<keyword evidence="3" id="KW-0804">Transcription</keyword>
<dbReference type="Gene3D" id="1.20.120.530">
    <property type="entry name" value="GntR ligand-binding domain-like"/>
    <property type="match status" value="1"/>
</dbReference>
<dbReference type="PANTHER" id="PTHR43537">
    <property type="entry name" value="TRANSCRIPTIONAL REGULATOR, GNTR FAMILY"/>
    <property type="match status" value="1"/>
</dbReference>
<name>A0ABX3GU87_PAEBO</name>
<sequence length="227" mass="26340">MVIRSRRLSKDNTYYALKQKIIDSELEPNQAVNEENLAALLGVSRTPLREAIQRLENEDFLVRQPNGRLRVASVTIKEVEEVFLIRSMLEGYIARSAAKHATDKDILHLTTMMERIKHSFQLGDKQDFVSYGFEFHDYLSEISELRTFEKVLNQLRDHSLRYCRYVSMHGDWNTQADEEHNYILQMIADKNEDGAEKAMRDHILSSLSTALARIKGMEENEIDHIGP</sequence>
<dbReference type="PANTHER" id="PTHR43537:SF52">
    <property type="entry name" value="FATTY ACID METABOLISM REGULATOR PROTEIN"/>
    <property type="match status" value="1"/>
</dbReference>
<organism evidence="5 6">
    <name type="scientific">Paenibacillus borealis</name>
    <dbReference type="NCBI Taxonomy" id="160799"/>
    <lineage>
        <taxon>Bacteria</taxon>
        <taxon>Bacillati</taxon>
        <taxon>Bacillota</taxon>
        <taxon>Bacilli</taxon>
        <taxon>Bacillales</taxon>
        <taxon>Paenibacillaceae</taxon>
        <taxon>Paenibacillus</taxon>
    </lineage>
</organism>
<proteinExistence type="predicted"/>
<dbReference type="SMART" id="SM00895">
    <property type="entry name" value="FCD"/>
    <property type="match status" value="1"/>
</dbReference>
<gene>
    <name evidence="5" type="ORF">BSK56_32495</name>
</gene>
<dbReference type="SUPFAM" id="SSF48008">
    <property type="entry name" value="GntR ligand-binding domain-like"/>
    <property type="match status" value="1"/>
</dbReference>
<dbReference type="InterPro" id="IPR008920">
    <property type="entry name" value="TF_FadR/GntR_C"/>
</dbReference>
<evidence type="ECO:0000256" key="1">
    <source>
        <dbReference type="ARBA" id="ARBA00023015"/>
    </source>
</evidence>
<dbReference type="Pfam" id="PF07729">
    <property type="entry name" value="FCD"/>
    <property type="match status" value="1"/>
</dbReference>
<dbReference type="SUPFAM" id="SSF46785">
    <property type="entry name" value="Winged helix' DNA-binding domain"/>
    <property type="match status" value="1"/>
</dbReference>
<dbReference type="InterPro" id="IPR036388">
    <property type="entry name" value="WH-like_DNA-bd_sf"/>
</dbReference>
<comment type="caution">
    <text evidence="5">The sequence shown here is derived from an EMBL/GenBank/DDBJ whole genome shotgun (WGS) entry which is preliminary data.</text>
</comment>
<keyword evidence="6" id="KW-1185">Reference proteome</keyword>
<accession>A0ABX3GU87</accession>
<protein>
    <recommendedName>
        <fullName evidence="4">HTH gntR-type domain-containing protein</fullName>
    </recommendedName>
</protein>
<dbReference type="InterPro" id="IPR036390">
    <property type="entry name" value="WH_DNA-bd_sf"/>
</dbReference>
<dbReference type="EMBL" id="MPTB01000085">
    <property type="protein sequence ID" value="OMD35937.1"/>
    <property type="molecule type" value="Genomic_DNA"/>
</dbReference>
<feature type="domain" description="HTH gntR-type" evidence="4">
    <location>
        <begin position="7"/>
        <end position="74"/>
    </location>
</feature>
<evidence type="ECO:0000256" key="3">
    <source>
        <dbReference type="ARBA" id="ARBA00023163"/>
    </source>
</evidence>
<dbReference type="InterPro" id="IPR011711">
    <property type="entry name" value="GntR_C"/>
</dbReference>
<dbReference type="PROSITE" id="PS50949">
    <property type="entry name" value="HTH_GNTR"/>
    <property type="match status" value="1"/>
</dbReference>
<evidence type="ECO:0000256" key="2">
    <source>
        <dbReference type="ARBA" id="ARBA00023125"/>
    </source>
</evidence>
<reference evidence="5 6" key="1">
    <citation type="submission" date="2016-10" db="EMBL/GenBank/DDBJ databases">
        <title>Paenibacillus species isolates.</title>
        <authorList>
            <person name="Beno S.M."/>
        </authorList>
    </citation>
    <scope>NUCLEOTIDE SEQUENCE [LARGE SCALE GENOMIC DNA]</scope>
    <source>
        <strain evidence="5 6">FSL H7-0744</strain>
    </source>
</reference>
<dbReference type="Pfam" id="PF00392">
    <property type="entry name" value="GntR"/>
    <property type="match status" value="1"/>
</dbReference>
<dbReference type="InterPro" id="IPR000524">
    <property type="entry name" value="Tscrpt_reg_HTH_GntR"/>
</dbReference>
<keyword evidence="2" id="KW-0238">DNA-binding</keyword>
<evidence type="ECO:0000259" key="4">
    <source>
        <dbReference type="PROSITE" id="PS50949"/>
    </source>
</evidence>
<dbReference type="Gene3D" id="1.10.10.10">
    <property type="entry name" value="Winged helix-like DNA-binding domain superfamily/Winged helix DNA-binding domain"/>
    <property type="match status" value="1"/>
</dbReference>
<evidence type="ECO:0000313" key="5">
    <source>
        <dbReference type="EMBL" id="OMD35937.1"/>
    </source>
</evidence>
<keyword evidence="1" id="KW-0805">Transcription regulation</keyword>
<evidence type="ECO:0000313" key="6">
    <source>
        <dbReference type="Proteomes" id="UP000187412"/>
    </source>
</evidence>
<dbReference type="Proteomes" id="UP000187412">
    <property type="component" value="Unassembled WGS sequence"/>
</dbReference>
<dbReference type="SMART" id="SM00345">
    <property type="entry name" value="HTH_GNTR"/>
    <property type="match status" value="1"/>
</dbReference>